<dbReference type="AlphaFoldDB" id="A0A1Z4GEG1"/>
<keyword evidence="3" id="KW-1185">Reference proteome</keyword>
<dbReference type="Pfam" id="PF01548">
    <property type="entry name" value="DEDD_Tnp_IS110"/>
    <property type="match status" value="1"/>
</dbReference>
<protein>
    <recommendedName>
        <fullName evidence="1">Transposase IS110-like N-terminal domain-containing protein</fullName>
    </recommendedName>
</protein>
<dbReference type="GO" id="GO:0003677">
    <property type="term" value="F:DNA binding"/>
    <property type="evidence" value="ECO:0007669"/>
    <property type="project" value="InterPro"/>
</dbReference>
<dbReference type="GO" id="GO:0006313">
    <property type="term" value="P:DNA transposition"/>
    <property type="evidence" value="ECO:0007669"/>
    <property type="project" value="InterPro"/>
</dbReference>
<gene>
    <name evidence="2" type="ORF">NIES21_15450</name>
</gene>
<evidence type="ECO:0000313" key="3">
    <source>
        <dbReference type="Proteomes" id="UP000218287"/>
    </source>
</evidence>
<dbReference type="OrthoDB" id="556865at2"/>
<dbReference type="GO" id="GO:0004803">
    <property type="term" value="F:transposase activity"/>
    <property type="evidence" value="ECO:0007669"/>
    <property type="project" value="InterPro"/>
</dbReference>
<dbReference type="EMBL" id="AP018174">
    <property type="protein sequence ID" value="BAY15726.1"/>
    <property type="molecule type" value="Genomic_DNA"/>
</dbReference>
<proteinExistence type="predicted"/>
<evidence type="ECO:0000313" key="2">
    <source>
        <dbReference type="EMBL" id="BAY15726.1"/>
    </source>
</evidence>
<sequence>MIKVLGLDVSKSSVSACLLQIKPDSPRTFYYECPFYKFSANSAGIKALLALNADIAIMEPTGTNYSKLWGTQLARAGVEVRLVGHRELKNYRAHHLALPDKDDDADSLALACYYFDYCNDLKRFVQIRDHKIVRIRELVLRLAHLNRVQSPIINRLRQDLAWQFPEVAHVKSKRRLDGDEVPLLWGWLGNERPAKRYDQLYKTSAGLGITNTVRLHAKRLCDLQREEIIIERELAQLLTDERFQPYCEVFHRFGFGDRLKAVLISQIYPLSGFLGEDGKPEVRIRQGRNSKKPTKRHLSLRRFQKALGVAPSLEASGDKRKTKVVGGSDLCRLSLWQWVYTRLEPKRARLKNEIGEQLGERLIVEKEAGRPVKLVRMKVAAIGARLLFRELVKELSQNNYLE</sequence>
<feature type="domain" description="Transposase IS110-like N-terminal" evidence="1">
    <location>
        <begin position="5"/>
        <end position="162"/>
    </location>
</feature>
<dbReference type="InterPro" id="IPR047650">
    <property type="entry name" value="Transpos_IS110"/>
</dbReference>
<evidence type="ECO:0000259" key="1">
    <source>
        <dbReference type="Pfam" id="PF01548"/>
    </source>
</evidence>
<dbReference type="PANTHER" id="PTHR33055">
    <property type="entry name" value="TRANSPOSASE FOR INSERTION SEQUENCE ELEMENT IS1111A"/>
    <property type="match status" value="1"/>
</dbReference>
<dbReference type="Proteomes" id="UP000218287">
    <property type="component" value="Chromosome"/>
</dbReference>
<dbReference type="InterPro" id="IPR002525">
    <property type="entry name" value="Transp_IS110-like_N"/>
</dbReference>
<reference evidence="2 3" key="1">
    <citation type="submission" date="2017-06" db="EMBL/GenBank/DDBJ databases">
        <title>Genome sequencing of cyanobaciteial culture collection at National Institute for Environmental Studies (NIES).</title>
        <authorList>
            <person name="Hirose Y."/>
            <person name="Shimura Y."/>
            <person name="Fujisawa T."/>
            <person name="Nakamura Y."/>
            <person name="Kawachi M."/>
        </authorList>
    </citation>
    <scope>NUCLEOTIDE SEQUENCE [LARGE SCALE GENOMIC DNA]</scope>
    <source>
        <strain evidence="2 3">NIES-21</strain>
    </source>
</reference>
<name>A0A1Z4GEG1_9CYAN</name>
<organism evidence="2 3">
    <name type="scientific">Anabaenopsis circularis NIES-21</name>
    <dbReference type="NCBI Taxonomy" id="1085406"/>
    <lineage>
        <taxon>Bacteria</taxon>
        <taxon>Bacillati</taxon>
        <taxon>Cyanobacteriota</taxon>
        <taxon>Cyanophyceae</taxon>
        <taxon>Nostocales</taxon>
        <taxon>Nodulariaceae</taxon>
        <taxon>Anabaenopsis</taxon>
    </lineage>
</organism>
<accession>A0A1Z4GEG1</accession>